<proteinExistence type="predicted"/>
<dbReference type="AlphaFoldDB" id="A0AAD4SNU7"/>
<reference evidence="1" key="1">
    <citation type="submission" date="2022-04" db="EMBL/GenBank/DDBJ databases">
        <title>A functionally conserved STORR gene fusion in Papaver species that diverged 16.8 million years ago.</title>
        <authorList>
            <person name="Catania T."/>
        </authorList>
    </citation>
    <scope>NUCLEOTIDE SEQUENCE</scope>
    <source>
        <strain evidence="1">S-188037</strain>
    </source>
</reference>
<protein>
    <submittedName>
        <fullName evidence="1">Uncharacterized protein</fullName>
    </submittedName>
</protein>
<gene>
    <name evidence="1" type="ORF">MKW98_011838</name>
</gene>
<sequence length="70" mass="7989">VKFGSLPPPRKPSLTWEEMKIKIHEPSCSLSKSDLLGNWQDCPSFNDDGLSKIFSRRKGTCMARDDYKKS</sequence>
<organism evidence="1 2">
    <name type="scientific">Papaver atlanticum</name>
    <dbReference type="NCBI Taxonomy" id="357466"/>
    <lineage>
        <taxon>Eukaryota</taxon>
        <taxon>Viridiplantae</taxon>
        <taxon>Streptophyta</taxon>
        <taxon>Embryophyta</taxon>
        <taxon>Tracheophyta</taxon>
        <taxon>Spermatophyta</taxon>
        <taxon>Magnoliopsida</taxon>
        <taxon>Ranunculales</taxon>
        <taxon>Papaveraceae</taxon>
        <taxon>Papaveroideae</taxon>
        <taxon>Papaver</taxon>
    </lineage>
</organism>
<accession>A0AAD4SNU7</accession>
<evidence type="ECO:0000313" key="2">
    <source>
        <dbReference type="Proteomes" id="UP001202328"/>
    </source>
</evidence>
<dbReference type="Proteomes" id="UP001202328">
    <property type="component" value="Unassembled WGS sequence"/>
</dbReference>
<evidence type="ECO:0000313" key="1">
    <source>
        <dbReference type="EMBL" id="KAI3913777.1"/>
    </source>
</evidence>
<comment type="caution">
    <text evidence="1">The sequence shown here is derived from an EMBL/GenBank/DDBJ whole genome shotgun (WGS) entry which is preliminary data.</text>
</comment>
<feature type="non-terminal residue" evidence="1">
    <location>
        <position position="1"/>
    </location>
</feature>
<name>A0AAD4SNU7_9MAGN</name>
<dbReference type="EMBL" id="JAJJMB010009441">
    <property type="protein sequence ID" value="KAI3913777.1"/>
    <property type="molecule type" value="Genomic_DNA"/>
</dbReference>
<keyword evidence="2" id="KW-1185">Reference proteome</keyword>